<keyword evidence="2" id="KW-1185">Reference proteome</keyword>
<evidence type="ECO:0000313" key="1">
    <source>
        <dbReference type="EMBL" id="VDH91307.1"/>
    </source>
</evidence>
<organism evidence="1 2">
    <name type="scientific">Mytilus galloprovincialis</name>
    <name type="common">Mediterranean mussel</name>
    <dbReference type="NCBI Taxonomy" id="29158"/>
    <lineage>
        <taxon>Eukaryota</taxon>
        <taxon>Metazoa</taxon>
        <taxon>Spiralia</taxon>
        <taxon>Lophotrochozoa</taxon>
        <taxon>Mollusca</taxon>
        <taxon>Bivalvia</taxon>
        <taxon>Autobranchia</taxon>
        <taxon>Pteriomorphia</taxon>
        <taxon>Mytilida</taxon>
        <taxon>Mytiloidea</taxon>
        <taxon>Mytilidae</taxon>
        <taxon>Mytilinae</taxon>
        <taxon>Mytilus</taxon>
    </lineage>
</organism>
<reference evidence="1" key="1">
    <citation type="submission" date="2018-11" db="EMBL/GenBank/DDBJ databases">
        <authorList>
            <person name="Alioto T."/>
            <person name="Alioto T."/>
        </authorList>
    </citation>
    <scope>NUCLEOTIDE SEQUENCE</scope>
</reference>
<dbReference type="OrthoDB" id="6062039at2759"/>
<sequence>MQKTKKAEFVRKVTKMFGTHEKKKHIVFDPVFFINGTDKDDKEIQNLKNHLVRIARNQPSWGLRRPMIWVPLELLISNMKKDNINIIPKTHLEEANKINGDLALTEKQLDDFLLTQHALGKIMYFNRPELKNFIVLYPPALVNILRSFITDKRFWPEDETLKDILSILTDTGKIRKSDLLKLWQQKQVQEYIRYDEFKEFVIQVLVHLDVLVIPKRYDGKNEADVDYFIVPCTVNHKMPMSFLDHKSFASNTIALVYRLLKSSIPSALSFKLIGAVSGIWPIKEENDRPLLYHNSAVLYVDSKTDLRMIVEDTRIIVYLTHMASKIMISPDIAASIQECLSFTLNVVLNFYLTSIGKSQQNIDVSNLFQIEVGLVCDRSPCLVSISKAKQISSWRCGSGNEHCSKYHLIWIIDKVCDIN</sequence>
<comment type="caution">
    <text evidence="1">The sequence shown here is derived from an EMBL/GenBank/DDBJ whole genome shotgun (WGS) entry which is preliminary data.</text>
</comment>
<evidence type="ECO:0008006" key="3">
    <source>
        <dbReference type="Google" id="ProtNLM"/>
    </source>
</evidence>
<accession>A0A8B6BK03</accession>
<gene>
    <name evidence="1" type="ORF">MGAL_10B065409</name>
</gene>
<protein>
    <recommendedName>
        <fullName evidence="3">C-terminal of Roc (COR) domain-containing protein</fullName>
    </recommendedName>
</protein>
<dbReference type="EMBL" id="UYJE01000219">
    <property type="protein sequence ID" value="VDH91307.1"/>
    <property type="molecule type" value="Genomic_DNA"/>
</dbReference>
<evidence type="ECO:0000313" key="2">
    <source>
        <dbReference type="Proteomes" id="UP000596742"/>
    </source>
</evidence>
<proteinExistence type="predicted"/>
<dbReference type="AlphaFoldDB" id="A0A8B6BK03"/>
<name>A0A8B6BK03_MYTGA</name>
<dbReference type="Proteomes" id="UP000596742">
    <property type="component" value="Unassembled WGS sequence"/>
</dbReference>